<evidence type="ECO:0000256" key="1">
    <source>
        <dbReference type="SAM" id="SignalP"/>
    </source>
</evidence>
<protein>
    <submittedName>
        <fullName evidence="2">Uncharacterized protein</fullName>
    </submittedName>
</protein>
<name>A0A167QII1_CALVF</name>
<proteinExistence type="predicted"/>
<dbReference type="PROSITE" id="PS51257">
    <property type="entry name" value="PROKAR_LIPOPROTEIN"/>
    <property type="match status" value="1"/>
</dbReference>
<accession>A0A167QII1</accession>
<sequence length="147" mass="16075">MESGRRGFRRVLAALLTSSAQSCLFYRSASNPCLALLYTGTADIELSDPISELLAETTTQHLVGYIADLHVSPYMLESFAPSLSSRASCSCSSFLPPASRHHHGSTRCSPRSQTCSRDAGGRYGRAKLVGRPETRRDECIKNDITYV</sequence>
<keyword evidence="3" id="KW-1185">Reference proteome</keyword>
<dbReference type="Proteomes" id="UP000076738">
    <property type="component" value="Unassembled WGS sequence"/>
</dbReference>
<evidence type="ECO:0000313" key="2">
    <source>
        <dbReference type="EMBL" id="KZO99793.1"/>
    </source>
</evidence>
<organism evidence="2 3">
    <name type="scientific">Calocera viscosa (strain TUFC12733)</name>
    <dbReference type="NCBI Taxonomy" id="1330018"/>
    <lineage>
        <taxon>Eukaryota</taxon>
        <taxon>Fungi</taxon>
        <taxon>Dikarya</taxon>
        <taxon>Basidiomycota</taxon>
        <taxon>Agaricomycotina</taxon>
        <taxon>Dacrymycetes</taxon>
        <taxon>Dacrymycetales</taxon>
        <taxon>Dacrymycetaceae</taxon>
        <taxon>Calocera</taxon>
    </lineage>
</organism>
<gene>
    <name evidence="2" type="ORF">CALVIDRAFT_359862</name>
</gene>
<feature type="signal peptide" evidence="1">
    <location>
        <begin position="1"/>
        <end position="22"/>
    </location>
</feature>
<keyword evidence="1" id="KW-0732">Signal</keyword>
<dbReference type="EMBL" id="KV417271">
    <property type="protein sequence ID" value="KZO99793.1"/>
    <property type="molecule type" value="Genomic_DNA"/>
</dbReference>
<evidence type="ECO:0000313" key="3">
    <source>
        <dbReference type="Proteomes" id="UP000076738"/>
    </source>
</evidence>
<feature type="chain" id="PRO_5007891537" evidence="1">
    <location>
        <begin position="23"/>
        <end position="147"/>
    </location>
</feature>
<reference evidence="2 3" key="1">
    <citation type="journal article" date="2016" name="Mol. Biol. Evol.">
        <title>Comparative Genomics of Early-Diverging Mushroom-Forming Fungi Provides Insights into the Origins of Lignocellulose Decay Capabilities.</title>
        <authorList>
            <person name="Nagy L.G."/>
            <person name="Riley R."/>
            <person name="Tritt A."/>
            <person name="Adam C."/>
            <person name="Daum C."/>
            <person name="Floudas D."/>
            <person name="Sun H."/>
            <person name="Yadav J.S."/>
            <person name="Pangilinan J."/>
            <person name="Larsson K.H."/>
            <person name="Matsuura K."/>
            <person name="Barry K."/>
            <person name="Labutti K."/>
            <person name="Kuo R."/>
            <person name="Ohm R.A."/>
            <person name="Bhattacharya S.S."/>
            <person name="Shirouzu T."/>
            <person name="Yoshinaga Y."/>
            <person name="Martin F.M."/>
            <person name="Grigoriev I.V."/>
            <person name="Hibbett D.S."/>
        </authorList>
    </citation>
    <scope>NUCLEOTIDE SEQUENCE [LARGE SCALE GENOMIC DNA]</scope>
    <source>
        <strain evidence="2 3">TUFC12733</strain>
    </source>
</reference>
<dbReference type="AlphaFoldDB" id="A0A167QII1"/>